<organism evidence="1 3">
    <name type="scientific">Holdemania massiliensis</name>
    <dbReference type="NCBI Taxonomy" id="1468449"/>
    <lineage>
        <taxon>Bacteria</taxon>
        <taxon>Bacillati</taxon>
        <taxon>Bacillota</taxon>
        <taxon>Erysipelotrichia</taxon>
        <taxon>Erysipelotrichales</taxon>
        <taxon>Erysipelotrichaceae</taxon>
        <taxon>Holdemania</taxon>
    </lineage>
</organism>
<dbReference type="AlphaFoldDB" id="A0A6N7SBK9"/>
<evidence type="ECO:0000313" key="3">
    <source>
        <dbReference type="Proteomes" id="UP000433575"/>
    </source>
</evidence>
<dbReference type="Proteomes" id="UP000480929">
    <property type="component" value="Unassembled WGS sequence"/>
</dbReference>
<name>A0A6N7SBK9_9FIRM</name>
<evidence type="ECO:0000313" key="1">
    <source>
        <dbReference type="EMBL" id="MSA91032.1"/>
    </source>
</evidence>
<reference evidence="3 4" key="1">
    <citation type="journal article" date="2019" name="Nat. Med.">
        <title>A library of human gut bacterial isolates paired with longitudinal multiomics data enables mechanistic microbiome research.</title>
        <authorList>
            <person name="Poyet M."/>
            <person name="Groussin M."/>
            <person name="Gibbons S.M."/>
            <person name="Avila-Pacheco J."/>
            <person name="Jiang X."/>
            <person name="Kearney S.M."/>
            <person name="Perrotta A.R."/>
            <person name="Berdy B."/>
            <person name="Zhao S."/>
            <person name="Lieberman T.D."/>
            <person name="Swanson P.K."/>
            <person name="Smith M."/>
            <person name="Roesemann S."/>
            <person name="Alexander J.E."/>
            <person name="Rich S.A."/>
            <person name="Livny J."/>
            <person name="Vlamakis H."/>
            <person name="Clish C."/>
            <person name="Bullock K."/>
            <person name="Deik A."/>
            <person name="Scott J."/>
            <person name="Pierce K.A."/>
            <person name="Xavier R.J."/>
            <person name="Alm E.J."/>
        </authorList>
    </citation>
    <scope>NUCLEOTIDE SEQUENCE [LARGE SCALE GENOMIC DNA]</scope>
    <source>
        <strain evidence="1 3">BIOML-A4</strain>
        <strain evidence="2 4">BIOML-A5</strain>
    </source>
</reference>
<proteinExistence type="predicted"/>
<dbReference type="EMBL" id="WKPJ01000042">
    <property type="protein sequence ID" value="MSA91032.1"/>
    <property type="molecule type" value="Genomic_DNA"/>
</dbReference>
<protein>
    <submittedName>
        <fullName evidence="1">Uncharacterized protein</fullName>
    </submittedName>
</protein>
<evidence type="ECO:0000313" key="2">
    <source>
        <dbReference type="EMBL" id="MSC34803.1"/>
    </source>
</evidence>
<dbReference type="RefSeq" id="WP_154240410.1">
    <property type="nucleotide sequence ID" value="NZ_WKPI01000045.1"/>
</dbReference>
<accession>A0A6N7SBK9</accession>
<keyword evidence="4" id="KW-1185">Reference proteome</keyword>
<comment type="caution">
    <text evidence="1">The sequence shown here is derived from an EMBL/GenBank/DDBJ whole genome shotgun (WGS) entry which is preliminary data.</text>
</comment>
<sequence>MLKEELESLIGQQVTGDQYDLINHVYMWHPADFSKQSIANLWKMGGQEIFKELTSAADHMCELETHISQLKQQLGNAKANYDSIKAGYMNNAQD</sequence>
<dbReference type="Proteomes" id="UP000433575">
    <property type="component" value="Unassembled WGS sequence"/>
</dbReference>
<gene>
    <name evidence="2" type="ORF">GKD88_16885</name>
    <name evidence="1" type="ORF">GKE08_17005</name>
</gene>
<evidence type="ECO:0000313" key="4">
    <source>
        <dbReference type="Proteomes" id="UP000480929"/>
    </source>
</evidence>
<dbReference type="EMBL" id="WKPI01000045">
    <property type="protein sequence ID" value="MSC34803.1"/>
    <property type="molecule type" value="Genomic_DNA"/>
</dbReference>